<dbReference type="NCBIfam" id="TIGR02135">
    <property type="entry name" value="phoU_full"/>
    <property type="match status" value="1"/>
</dbReference>
<keyword evidence="4" id="KW-0813">Transport</keyword>
<dbReference type="Pfam" id="PF01895">
    <property type="entry name" value="PhoU"/>
    <property type="match status" value="2"/>
</dbReference>
<dbReference type="EMBL" id="AGEG01000009">
    <property type="protein sequence ID" value="EHR37213.1"/>
    <property type="molecule type" value="Genomic_DNA"/>
</dbReference>
<dbReference type="Gene3D" id="1.20.58.220">
    <property type="entry name" value="Phosphate transport system protein phou homolog 2, domain 2"/>
    <property type="match status" value="1"/>
</dbReference>
<dbReference type="FunFam" id="1.20.58.220:FF:000004">
    <property type="entry name" value="Phosphate-specific transport system accessory protein PhoU"/>
    <property type="match status" value="1"/>
</dbReference>
<evidence type="ECO:0000256" key="3">
    <source>
        <dbReference type="ARBA" id="ARBA00011738"/>
    </source>
</evidence>
<sequence length="218" mass="24349">MRSNFDKNLEELLNKVIRIGDQVSGQLQILKQAVNESNLEMADQILAADEAIIQAVAAVEQESYSIVALQQPVAADLRLIFALRNTSYEMRNISEHAAMVAKRIKRNKPDLSTCQSILQSVNQMMDLAQAMYGNVQHVIADQNIQQASEIAMKDKDVDQLFVQTIDIATDQMRSNEQAVLPGIYLIDVATSVERMGDYVTNICEHIVYCQTGAMMVLN</sequence>
<name>H3NIT5_9LACT</name>
<comment type="similarity">
    <text evidence="2">Belongs to the PhoU family.</text>
</comment>
<gene>
    <name evidence="8" type="ORF">HMPREF9708_00774</name>
</gene>
<evidence type="ECO:0000256" key="1">
    <source>
        <dbReference type="ARBA" id="ARBA00004496"/>
    </source>
</evidence>
<dbReference type="GO" id="GO:0030643">
    <property type="term" value="P:intracellular phosphate ion homeostasis"/>
    <property type="evidence" value="ECO:0007669"/>
    <property type="project" value="InterPro"/>
</dbReference>
<keyword evidence="5" id="KW-0963">Cytoplasm</keyword>
<evidence type="ECO:0000256" key="6">
    <source>
        <dbReference type="ARBA" id="ARBA00022592"/>
    </source>
</evidence>
<dbReference type="PANTHER" id="PTHR42930:SF3">
    <property type="entry name" value="PHOSPHATE-SPECIFIC TRANSPORT SYSTEM ACCESSORY PROTEIN PHOU"/>
    <property type="match status" value="1"/>
</dbReference>
<dbReference type="AlphaFoldDB" id="H3NIT5"/>
<dbReference type="InterPro" id="IPR028366">
    <property type="entry name" value="PhoU"/>
</dbReference>
<evidence type="ECO:0000313" key="9">
    <source>
        <dbReference type="Proteomes" id="UP000006190"/>
    </source>
</evidence>
<feature type="domain" description="PhoU" evidence="7">
    <location>
        <begin position="17"/>
        <end position="104"/>
    </location>
</feature>
<dbReference type="eggNOG" id="COG0704">
    <property type="taxonomic scope" value="Bacteria"/>
</dbReference>
<comment type="subunit">
    <text evidence="3">Homodimer.</text>
</comment>
<evidence type="ECO:0000256" key="2">
    <source>
        <dbReference type="ARBA" id="ARBA00008107"/>
    </source>
</evidence>
<dbReference type="GO" id="GO:0045936">
    <property type="term" value="P:negative regulation of phosphate metabolic process"/>
    <property type="evidence" value="ECO:0007669"/>
    <property type="project" value="InterPro"/>
</dbReference>
<keyword evidence="6" id="KW-0592">Phosphate transport</keyword>
<dbReference type="InterPro" id="IPR038078">
    <property type="entry name" value="PhoU-like_sf"/>
</dbReference>
<dbReference type="SUPFAM" id="SSF109755">
    <property type="entry name" value="PhoU-like"/>
    <property type="match status" value="1"/>
</dbReference>
<proteinExistence type="inferred from homology"/>
<reference evidence="8 9" key="1">
    <citation type="submission" date="2012-01" db="EMBL/GenBank/DDBJ databases">
        <title>The Genome Sequence of Facklamia languida CCUG 37842.</title>
        <authorList>
            <consortium name="The Broad Institute Genome Sequencing Platform"/>
            <person name="Earl A."/>
            <person name="Ward D."/>
            <person name="Feldgarden M."/>
            <person name="Gevers D."/>
            <person name="Huys G."/>
            <person name="Young S.K."/>
            <person name="Zeng Q."/>
            <person name="Gargeya S."/>
            <person name="Fitzgerald M."/>
            <person name="Haas B."/>
            <person name="Abouelleil A."/>
            <person name="Alvarado L."/>
            <person name="Arachchi H.M."/>
            <person name="Berlin A."/>
            <person name="Chapman S.B."/>
            <person name="Gearin G."/>
            <person name="Goldberg J."/>
            <person name="Griggs A."/>
            <person name="Gujja S."/>
            <person name="Hansen M."/>
            <person name="Heiman D."/>
            <person name="Howarth C."/>
            <person name="Larimer J."/>
            <person name="Lui A."/>
            <person name="MacDonald P.J.P."/>
            <person name="McCowen C."/>
            <person name="Montmayeur A."/>
            <person name="Murphy C."/>
            <person name="Neiman D."/>
            <person name="Pearson M."/>
            <person name="Priest M."/>
            <person name="Roberts A."/>
            <person name="Saif S."/>
            <person name="Shea T."/>
            <person name="Sisk P."/>
            <person name="Stolte C."/>
            <person name="Sykes S."/>
            <person name="Wortman J."/>
            <person name="Nusbaum C."/>
            <person name="Birren B."/>
        </authorList>
    </citation>
    <scope>NUCLEOTIDE SEQUENCE [LARGE SCALE GENOMIC DNA]</scope>
    <source>
        <strain evidence="8 9">CCUG 37842</strain>
    </source>
</reference>
<protein>
    <submittedName>
        <fullName evidence="8">Phosphate transport system regulatory protein PhoU</fullName>
    </submittedName>
</protein>
<evidence type="ECO:0000256" key="4">
    <source>
        <dbReference type="ARBA" id="ARBA00022448"/>
    </source>
</evidence>
<dbReference type="GO" id="GO:0005737">
    <property type="term" value="C:cytoplasm"/>
    <property type="evidence" value="ECO:0007669"/>
    <property type="project" value="UniProtKB-SubCell"/>
</dbReference>
<dbReference type="STRING" id="883113.HMPREF9708_00774"/>
<dbReference type="GO" id="GO:0006817">
    <property type="term" value="P:phosphate ion transport"/>
    <property type="evidence" value="ECO:0007669"/>
    <property type="project" value="UniProtKB-KW"/>
</dbReference>
<comment type="subcellular location">
    <subcellularLocation>
        <location evidence="1">Cytoplasm</location>
    </subcellularLocation>
</comment>
<comment type="caution">
    <text evidence="8">The sequence shown here is derived from an EMBL/GenBank/DDBJ whole genome shotgun (WGS) entry which is preliminary data.</text>
</comment>
<dbReference type="InterPro" id="IPR026022">
    <property type="entry name" value="PhoU_dom"/>
</dbReference>
<dbReference type="PANTHER" id="PTHR42930">
    <property type="entry name" value="PHOSPHATE-SPECIFIC TRANSPORT SYSTEM ACCESSORY PROTEIN PHOU"/>
    <property type="match status" value="1"/>
</dbReference>
<dbReference type="HOGENOM" id="CLU_078518_1_0_9"/>
<dbReference type="RefSeq" id="WP_006308801.1">
    <property type="nucleotide sequence ID" value="NZ_JH601133.1"/>
</dbReference>
<evidence type="ECO:0000256" key="5">
    <source>
        <dbReference type="ARBA" id="ARBA00022490"/>
    </source>
</evidence>
<evidence type="ECO:0000313" key="8">
    <source>
        <dbReference type="EMBL" id="EHR37213.1"/>
    </source>
</evidence>
<dbReference type="OrthoDB" id="9814256at2"/>
<evidence type="ECO:0000259" key="7">
    <source>
        <dbReference type="Pfam" id="PF01895"/>
    </source>
</evidence>
<feature type="domain" description="PhoU" evidence="7">
    <location>
        <begin position="121"/>
        <end position="205"/>
    </location>
</feature>
<keyword evidence="9" id="KW-1185">Reference proteome</keyword>
<dbReference type="Proteomes" id="UP000006190">
    <property type="component" value="Unassembled WGS sequence"/>
</dbReference>
<organism evidence="8 9">
    <name type="scientific">Facklamia languida CCUG 37842</name>
    <dbReference type="NCBI Taxonomy" id="883113"/>
    <lineage>
        <taxon>Bacteria</taxon>
        <taxon>Bacillati</taxon>
        <taxon>Bacillota</taxon>
        <taxon>Bacilli</taxon>
        <taxon>Lactobacillales</taxon>
        <taxon>Aerococcaceae</taxon>
        <taxon>Facklamia</taxon>
    </lineage>
</organism>
<dbReference type="PATRIC" id="fig|883113.3.peg.772"/>
<accession>H3NIT5</accession>